<dbReference type="GO" id="GO:0006260">
    <property type="term" value="P:DNA replication"/>
    <property type="evidence" value="ECO:0007669"/>
    <property type="project" value="InterPro"/>
</dbReference>
<dbReference type="RefSeq" id="WP_229683042.1">
    <property type="nucleotide sequence ID" value="NZ_BMFR01000001.1"/>
</dbReference>
<organism evidence="12 13">
    <name type="scientific">Virgibacillus oceani</name>
    <dbReference type="NCBI Taxonomy" id="1479511"/>
    <lineage>
        <taxon>Bacteria</taxon>
        <taxon>Bacillati</taxon>
        <taxon>Bacillota</taxon>
        <taxon>Bacilli</taxon>
        <taxon>Bacillales</taxon>
        <taxon>Bacillaceae</taxon>
        <taxon>Virgibacillus</taxon>
    </lineage>
</organism>
<dbReference type="InterPro" id="IPR036397">
    <property type="entry name" value="RNaseH_sf"/>
</dbReference>
<reference evidence="12" key="2">
    <citation type="submission" date="2020-09" db="EMBL/GenBank/DDBJ databases">
        <authorList>
            <person name="Sun Q."/>
            <person name="Zhou Y."/>
        </authorList>
    </citation>
    <scope>NUCLEOTIDE SEQUENCE</scope>
    <source>
        <strain evidence="12">CGMCC 1.12754</strain>
    </source>
</reference>
<reference evidence="12" key="1">
    <citation type="journal article" date="2014" name="Int. J. Syst. Evol. Microbiol.">
        <title>Complete genome sequence of Corynebacterium casei LMG S-19264T (=DSM 44701T), isolated from a smear-ripened cheese.</title>
        <authorList>
            <consortium name="US DOE Joint Genome Institute (JGI-PGF)"/>
            <person name="Walter F."/>
            <person name="Albersmeier A."/>
            <person name="Kalinowski J."/>
            <person name="Ruckert C."/>
        </authorList>
    </citation>
    <scope>NUCLEOTIDE SEQUENCE</scope>
    <source>
        <strain evidence="12">CGMCC 1.12754</strain>
    </source>
</reference>
<evidence type="ECO:0000256" key="9">
    <source>
        <dbReference type="RuleBase" id="RU364106"/>
    </source>
</evidence>
<dbReference type="Gene3D" id="3.40.50.300">
    <property type="entry name" value="P-loop containing nucleotide triphosphate hydrolases"/>
    <property type="match status" value="2"/>
</dbReference>
<dbReference type="InterPro" id="IPR006310">
    <property type="entry name" value="DinG"/>
</dbReference>
<dbReference type="CDD" id="cd06127">
    <property type="entry name" value="DEDDh"/>
    <property type="match status" value="1"/>
</dbReference>
<evidence type="ECO:0000313" key="13">
    <source>
        <dbReference type="Proteomes" id="UP000622860"/>
    </source>
</evidence>
<keyword evidence="4 8" id="KW-0378">Hydrolase</keyword>
<dbReference type="PROSITE" id="PS51192">
    <property type="entry name" value="HELICASE_ATP_BIND_1"/>
    <property type="match status" value="1"/>
</dbReference>
<dbReference type="NCBIfam" id="TIGR01407">
    <property type="entry name" value="dinG_rel"/>
    <property type="match status" value="1"/>
</dbReference>
<evidence type="ECO:0000256" key="3">
    <source>
        <dbReference type="ARBA" id="ARBA00022741"/>
    </source>
</evidence>
<dbReference type="InterPro" id="IPR014001">
    <property type="entry name" value="Helicase_ATP-bd"/>
</dbReference>
<dbReference type="EMBL" id="BMFR01000001">
    <property type="protein sequence ID" value="GGG65471.1"/>
    <property type="molecule type" value="Genomic_DNA"/>
</dbReference>
<dbReference type="InterPro" id="IPR027417">
    <property type="entry name" value="P-loop_NTPase"/>
</dbReference>
<name>A0A917H2N4_9BACI</name>
<evidence type="ECO:0000259" key="10">
    <source>
        <dbReference type="PROSITE" id="PS51192"/>
    </source>
</evidence>
<dbReference type="SUPFAM" id="SSF52540">
    <property type="entry name" value="P-loop containing nucleoside triphosphate hydrolases"/>
    <property type="match status" value="2"/>
</dbReference>
<dbReference type="InterPro" id="IPR011545">
    <property type="entry name" value="DEAD/DEAH_box_helicase_dom"/>
</dbReference>
<keyword evidence="5 8" id="KW-0269">Exonuclease</keyword>
<dbReference type="GO" id="GO:0043139">
    <property type="term" value="F:5'-3' DNA helicase activity"/>
    <property type="evidence" value="ECO:0007669"/>
    <property type="project" value="UniProtKB-EC"/>
</dbReference>
<dbReference type="Pfam" id="PF00270">
    <property type="entry name" value="DEAD"/>
    <property type="match status" value="1"/>
</dbReference>
<dbReference type="SMART" id="SM00491">
    <property type="entry name" value="HELICc2"/>
    <property type="match status" value="1"/>
</dbReference>
<feature type="binding site" evidence="8">
    <location>
        <begin position="285"/>
        <end position="292"/>
    </location>
    <ligand>
        <name>ATP</name>
        <dbReference type="ChEBI" id="CHEBI:30616"/>
    </ligand>
</feature>
<dbReference type="FunFam" id="3.30.420.10:FF:000045">
    <property type="entry name" value="3'-5' exonuclease DinG"/>
    <property type="match status" value="1"/>
</dbReference>
<dbReference type="GO" id="GO:0008408">
    <property type="term" value="F:3'-5' exonuclease activity"/>
    <property type="evidence" value="ECO:0007669"/>
    <property type="project" value="UniProtKB-UniRule"/>
</dbReference>
<evidence type="ECO:0000313" key="12">
    <source>
        <dbReference type="EMBL" id="GGG65471.1"/>
    </source>
</evidence>
<dbReference type="GO" id="GO:0005524">
    <property type="term" value="F:ATP binding"/>
    <property type="evidence" value="ECO:0007669"/>
    <property type="project" value="UniProtKB-UniRule"/>
</dbReference>
<dbReference type="InterPro" id="IPR012337">
    <property type="entry name" value="RNaseH-like_sf"/>
</dbReference>
<dbReference type="InterPro" id="IPR006054">
    <property type="entry name" value="DnaQ"/>
</dbReference>
<accession>A0A917H2N4</accession>
<sequence length="933" mass="107083">MNSRYVVIDLETTGHSPLKSDKIIEVGIVVIENNTISKEYSTFLNPNKTIPPFISNLTGIKNEDVSHAPTFEEEANTIVSMFENSYLIAHNVPFDLGFLNEELAAINEKKLTNPVIDTVELARILYPQAPSFKLGQLAEYIGINHDDPHRALSDAYVTAQLFIMLIKKLEKLPYESIDQLLKLEKALKSDLYQLLYERQEKLAFSVEEQTNITSYKGLAYKQTEESKGHKQNVESSFGEYLDSIYEANGTMEQFMKSYEKRNGQREMSEDIFDAFQAKSHALIEAETGTGKSLAYLIPAVYEAVNSGKRIIISTYTTQLQTQLLDEEIPLIQELVPFSFKIALLKGKQHYISLEKFERELSSWEADNYDIALTKAMIIVWLTETETGDIDEIQLPSSGYLFFKRISTDSEEYTDPTSPWFSRSFYQKARKRAQQADIVITNHALLCTDMFNGYQFLPPYEKIIIDEAHHFEEIASKHYGLKLDYASINYILNQIGLAADGNWLGKLLVKYAINKEETLMDKWDEIFGLTKHEIDDLFRMIFQYVVDQQKFKKSFSDIGRIQYRFENEKEPPGNWRIITEMAARLTYYLRDLLHMLTQLKDHLTKQDLFDKNDIDEVQATIHSVKLFSDTIEKLFISEKNNDVKWIEIEAYGAKNAVHLYSEPIEIASFLTNDFFNKKQSVILTSATLTMKNSFTFIQNRLGLHSENTFTKKINSPFSYLDQVQLLIPDDFPDIKHGDLDSFIYSTCEAIMSLAEITNGRMLVLFTSYDMLKRAHSILKEAIDSTKFVLIAQGISSGSRSRLKKNFVNFDQSILLGTSSFWEGVDIPGEDLSCLVIARLPFQPPNHPVYEAKSSRLKEKGKNAFMELSLPNAVIRFKQGFGRLIRSANDRGIVFVCDARIVKTRYGKYFTDSIPNVPTTFNSTHVLMDKAEEWF</sequence>
<comment type="similarity">
    <text evidence="8 9">Belongs to the helicase family. DinG subfamily. Type 2 sub-subfamily.</text>
</comment>
<dbReference type="EC" id="3.1.-.-" evidence="8 9"/>
<dbReference type="GO" id="GO:0003677">
    <property type="term" value="F:DNA binding"/>
    <property type="evidence" value="ECO:0007669"/>
    <property type="project" value="InterPro"/>
</dbReference>
<evidence type="ECO:0000256" key="8">
    <source>
        <dbReference type="HAMAP-Rule" id="MF_02206"/>
    </source>
</evidence>
<dbReference type="PROSITE" id="PS51193">
    <property type="entry name" value="HELICASE_ATP_BIND_2"/>
    <property type="match status" value="1"/>
</dbReference>
<dbReference type="PANTHER" id="PTHR11472:SF34">
    <property type="entry name" value="REGULATOR OF TELOMERE ELONGATION HELICASE 1"/>
    <property type="match status" value="1"/>
</dbReference>
<dbReference type="FunFam" id="3.40.50.300:FF:000437">
    <property type="entry name" value="ATP-dependent DNA helicase DinG"/>
    <property type="match status" value="1"/>
</dbReference>
<feature type="domain" description="Helicase ATP-binding" evidence="11">
    <location>
        <begin position="250"/>
        <end position="524"/>
    </location>
</feature>
<dbReference type="SUPFAM" id="SSF53098">
    <property type="entry name" value="Ribonuclease H-like"/>
    <property type="match status" value="1"/>
</dbReference>
<dbReference type="Pfam" id="PF00929">
    <property type="entry name" value="RNase_T"/>
    <property type="match status" value="1"/>
</dbReference>
<dbReference type="AlphaFoldDB" id="A0A917H2N4"/>
<dbReference type="PANTHER" id="PTHR11472">
    <property type="entry name" value="DNA REPAIR DEAD HELICASE RAD3/XP-D SUBFAMILY MEMBER"/>
    <property type="match status" value="1"/>
</dbReference>
<evidence type="ECO:0000256" key="6">
    <source>
        <dbReference type="ARBA" id="ARBA00022840"/>
    </source>
</evidence>
<dbReference type="InterPro" id="IPR014013">
    <property type="entry name" value="Helic_SF1/SF2_ATP-bd_DinG/Rad3"/>
</dbReference>
<gene>
    <name evidence="8 9 12" type="primary">dinG</name>
    <name evidence="12" type="ORF">GCM10011398_06430</name>
</gene>
<evidence type="ECO:0000256" key="7">
    <source>
        <dbReference type="ARBA" id="ARBA00048954"/>
    </source>
</evidence>
<comment type="function">
    <text evidence="8 9">3'-5' exonuclease.</text>
</comment>
<keyword evidence="12" id="KW-0347">Helicase</keyword>
<dbReference type="Proteomes" id="UP000622860">
    <property type="component" value="Unassembled WGS sequence"/>
</dbReference>
<keyword evidence="6 8" id="KW-0067">ATP-binding</keyword>
<keyword evidence="3 8" id="KW-0547">Nucleotide-binding</keyword>
<feature type="domain" description="Helicase ATP-binding" evidence="10">
    <location>
        <begin position="272"/>
        <end position="498"/>
    </location>
</feature>
<dbReference type="Gene3D" id="3.30.420.10">
    <property type="entry name" value="Ribonuclease H-like superfamily/Ribonuclease H"/>
    <property type="match status" value="1"/>
</dbReference>
<dbReference type="GO" id="GO:0003887">
    <property type="term" value="F:DNA-directed DNA polymerase activity"/>
    <property type="evidence" value="ECO:0007669"/>
    <property type="project" value="InterPro"/>
</dbReference>
<protein>
    <recommendedName>
        <fullName evidence="8 9">3'-5' exonuclease DinG</fullName>
        <ecNumber evidence="8 9">3.1.-.-</ecNumber>
    </recommendedName>
</protein>
<dbReference type="InterPro" id="IPR045028">
    <property type="entry name" value="DinG/Rad3-like"/>
</dbReference>
<keyword evidence="2 8" id="KW-0540">Nuclease</keyword>
<evidence type="ECO:0000256" key="4">
    <source>
        <dbReference type="ARBA" id="ARBA00022801"/>
    </source>
</evidence>
<dbReference type="InterPro" id="IPR006555">
    <property type="entry name" value="ATP-dep_Helicase_C"/>
</dbReference>
<comment type="catalytic activity">
    <reaction evidence="7">
        <text>ATP + H2O = ADP + phosphate + H(+)</text>
        <dbReference type="Rhea" id="RHEA:13065"/>
        <dbReference type="ChEBI" id="CHEBI:15377"/>
        <dbReference type="ChEBI" id="CHEBI:15378"/>
        <dbReference type="ChEBI" id="CHEBI:30616"/>
        <dbReference type="ChEBI" id="CHEBI:43474"/>
        <dbReference type="ChEBI" id="CHEBI:456216"/>
        <dbReference type="EC" id="5.6.2.3"/>
    </reaction>
</comment>
<comment type="cofactor">
    <cofactor evidence="1">
        <name>[4Fe-4S] cluster</name>
        <dbReference type="ChEBI" id="CHEBI:49883"/>
    </cofactor>
</comment>
<evidence type="ECO:0000259" key="11">
    <source>
        <dbReference type="PROSITE" id="PS51193"/>
    </source>
</evidence>
<keyword evidence="13" id="KW-1185">Reference proteome</keyword>
<dbReference type="InterPro" id="IPR013520">
    <property type="entry name" value="Ribonucl_H"/>
</dbReference>
<dbReference type="GO" id="GO:0016818">
    <property type="term" value="F:hydrolase activity, acting on acid anhydrides, in phosphorus-containing anhydrides"/>
    <property type="evidence" value="ECO:0007669"/>
    <property type="project" value="InterPro"/>
</dbReference>
<evidence type="ECO:0000256" key="1">
    <source>
        <dbReference type="ARBA" id="ARBA00001966"/>
    </source>
</evidence>
<dbReference type="NCBIfam" id="TIGR00573">
    <property type="entry name" value="dnaq"/>
    <property type="match status" value="1"/>
</dbReference>
<evidence type="ECO:0000256" key="2">
    <source>
        <dbReference type="ARBA" id="ARBA00022722"/>
    </source>
</evidence>
<dbReference type="HAMAP" id="MF_02206">
    <property type="entry name" value="DinG_exonucl"/>
    <property type="match status" value="1"/>
</dbReference>
<dbReference type="Pfam" id="PF13307">
    <property type="entry name" value="Helicase_C_2"/>
    <property type="match status" value="1"/>
</dbReference>
<evidence type="ECO:0000256" key="5">
    <source>
        <dbReference type="ARBA" id="ARBA00022839"/>
    </source>
</evidence>
<feature type="short sequence motif" description="DEAH box" evidence="8">
    <location>
        <begin position="465"/>
        <end position="468"/>
    </location>
</feature>
<comment type="caution">
    <text evidence="12">The sequence shown here is derived from an EMBL/GenBank/DDBJ whole genome shotgun (WGS) entry which is preliminary data.</text>
</comment>
<dbReference type="NCBIfam" id="NF005981">
    <property type="entry name" value="PRK08074.1"/>
    <property type="match status" value="1"/>
</dbReference>
<dbReference type="SMART" id="SM00479">
    <property type="entry name" value="EXOIII"/>
    <property type="match status" value="1"/>
</dbReference>
<proteinExistence type="inferred from homology"/>